<dbReference type="AlphaFoldDB" id="A0A0D1CT16"/>
<keyword evidence="1" id="KW-0732">Signal</keyword>
<name>A0A0D1CT16_9RHOB</name>
<dbReference type="InterPro" id="IPR009380">
    <property type="entry name" value="DUF1036"/>
</dbReference>
<sequence length="141" mass="15651">MKVTLPTVLSTLLPALMLFWPGQARATFTVCNRSFDVANVAVGAPDRSGEVRTEGWWKIGPNQCAEVLREPLATPRVYVFATDVFGRELLSGSRPLCIDPDRFSIRGETDCLIRGHLEARFIEVDTSGVEAWRMFLAPAPE</sequence>
<feature type="signal peptide" evidence="1">
    <location>
        <begin position="1"/>
        <end position="26"/>
    </location>
</feature>
<feature type="chain" id="PRO_5002228982" description="DUF1036 domain-containing protein" evidence="1">
    <location>
        <begin position="27"/>
        <end position="141"/>
    </location>
</feature>
<gene>
    <name evidence="2" type="ORF">jaqu_03320</name>
</gene>
<organism evidence="2 3">
    <name type="scientific">Jannaschia aquimarina</name>
    <dbReference type="NCBI Taxonomy" id="935700"/>
    <lineage>
        <taxon>Bacteria</taxon>
        <taxon>Pseudomonadati</taxon>
        <taxon>Pseudomonadota</taxon>
        <taxon>Alphaproteobacteria</taxon>
        <taxon>Rhodobacterales</taxon>
        <taxon>Roseobacteraceae</taxon>
        <taxon>Jannaschia</taxon>
    </lineage>
</organism>
<dbReference type="Pfam" id="PF06282">
    <property type="entry name" value="DUF1036"/>
    <property type="match status" value="1"/>
</dbReference>
<dbReference type="Proteomes" id="UP000032232">
    <property type="component" value="Unassembled WGS sequence"/>
</dbReference>
<evidence type="ECO:0000256" key="1">
    <source>
        <dbReference type="SAM" id="SignalP"/>
    </source>
</evidence>
<dbReference type="RefSeq" id="WP_236687709.1">
    <property type="nucleotide sequence ID" value="NZ_FZPF01000008.1"/>
</dbReference>
<dbReference type="PATRIC" id="fig|935700.4.peg.356"/>
<evidence type="ECO:0000313" key="2">
    <source>
        <dbReference type="EMBL" id="KIT17907.1"/>
    </source>
</evidence>
<keyword evidence="3" id="KW-1185">Reference proteome</keyword>
<evidence type="ECO:0000313" key="3">
    <source>
        <dbReference type="Proteomes" id="UP000032232"/>
    </source>
</evidence>
<accession>A0A0D1CT16</accession>
<dbReference type="EMBL" id="JYFE01000009">
    <property type="protein sequence ID" value="KIT17907.1"/>
    <property type="molecule type" value="Genomic_DNA"/>
</dbReference>
<evidence type="ECO:0008006" key="4">
    <source>
        <dbReference type="Google" id="ProtNLM"/>
    </source>
</evidence>
<reference evidence="2 3" key="1">
    <citation type="submission" date="2015-02" db="EMBL/GenBank/DDBJ databases">
        <title>Genome Sequence of Jannaschia aquimarina DSM28248, a member of the Roseobacter clade.</title>
        <authorList>
            <person name="Voget S."/>
            <person name="Daniel R."/>
        </authorList>
    </citation>
    <scope>NUCLEOTIDE SEQUENCE [LARGE SCALE GENOMIC DNA]</scope>
    <source>
        <strain evidence="2 3">GSW-M26</strain>
    </source>
</reference>
<dbReference type="STRING" id="935700.jaqu_03320"/>
<comment type="caution">
    <text evidence="2">The sequence shown here is derived from an EMBL/GenBank/DDBJ whole genome shotgun (WGS) entry which is preliminary data.</text>
</comment>
<proteinExistence type="predicted"/>
<protein>
    <recommendedName>
        <fullName evidence="4">DUF1036 domain-containing protein</fullName>
    </recommendedName>
</protein>